<organism evidence="2 3">
    <name type="scientific">Candidatus Chloroploca asiatica</name>
    <dbReference type="NCBI Taxonomy" id="1506545"/>
    <lineage>
        <taxon>Bacteria</taxon>
        <taxon>Bacillati</taxon>
        <taxon>Chloroflexota</taxon>
        <taxon>Chloroflexia</taxon>
        <taxon>Chloroflexales</taxon>
        <taxon>Chloroflexineae</taxon>
        <taxon>Oscillochloridaceae</taxon>
        <taxon>Candidatus Chloroploca</taxon>
    </lineage>
</organism>
<evidence type="ECO:0000313" key="3">
    <source>
        <dbReference type="Proteomes" id="UP000220922"/>
    </source>
</evidence>
<keyword evidence="3" id="KW-1185">Reference proteome</keyword>
<dbReference type="RefSeq" id="WP_097650418.1">
    <property type="nucleotide sequence ID" value="NZ_LYXE01000009.1"/>
</dbReference>
<feature type="compositionally biased region" description="Basic and acidic residues" evidence="1">
    <location>
        <begin position="412"/>
        <end position="424"/>
    </location>
</feature>
<dbReference type="EMBL" id="LYXE01000009">
    <property type="protein sequence ID" value="PDW01274.1"/>
    <property type="molecule type" value="Genomic_DNA"/>
</dbReference>
<protein>
    <submittedName>
        <fullName evidence="2">Uncharacterized protein</fullName>
    </submittedName>
</protein>
<proteinExistence type="predicted"/>
<dbReference type="AlphaFoldDB" id="A0A2H3LC70"/>
<reference evidence="2 3" key="1">
    <citation type="submission" date="2016-05" db="EMBL/GenBank/DDBJ databases">
        <authorList>
            <person name="Lavstsen T."/>
            <person name="Jespersen J.S."/>
        </authorList>
    </citation>
    <scope>NUCLEOTIDE SEQUENCE [LARGE SCALE GENOMIC DNA]</scope>
    <source>
        <strain evidence="2 3">B7-9</strain>
    </source>
</reference>
<comment type="caution">
    <text evidence="2">The sequence shown here is derived from an EMBL/GenBank/DDBJ whole genome shotgun (WGS) entry which is preliminary data.</text>
</comment>
<feature type="region of interest" description="Disordered" evidence="1">
    <location>
        <begin position="359"/>
        <end position="424"/>
    </location>
</feature>
<dbReference type="OrthoDB" id="146287at2"/>
<dbReference type="Proteomes" id="UP000220922">
    <property type="component" value="Unassembled WGS sequence"/>
</dbReference>
<accession>A0A2H3LC70</accession>
<evidence type="ECO:0000313" key="2">
    <source>
        <dbReference type="EMBL" id="PDW01274.1"/>
    </source>
</evidence>
<gene>
    <name evidence="2" type="ORF">A9Q02_07525</name>
</gene>
<sequence>MISLLYHSHTVVPAHLAELEAMHLVEPDEQILVAFDGVILDANGQRLSGPTLHDYCLLTSLRVILWARDYGQHLCCAFPLAELTSVEGVGLDPLHAQITMTFAAPDEEEQQFTLALLPLVNLQAALVLMRAASAAARELADHGVDAREAGPEIMAVLSEQIYGHVDGLRPNETPYRWPGAAVVQPTLSPTPAFAHDPASLPPGQIYAAGRLARSAWDTLRRSIREADLPLPFDLNGNSLRELTETIRAINDLVHTVSSSPTAQQMAMAFLNRNNNAQGAPPSPMATAADFAAQAWQAQVQPEPDLPVAAVPPSPPAPPNDYHEIPLRRRNTSPLDAVVPVVPVAEPPVETVQAVQPVVERRQPLADRSPSVAAAPDHREIPLRRRSSSSPTARTFGQGHRTPAMSGSGDAGLEDRAIPPEDRRP</sequence>
<evidence type="ECO:0000256" key="1">
    <source>
        <dbReference type="SAM" id="MobiDB-lite"/>
    </source>
</evidence>
<name>A0A2H3LC70_9CHLR</name>